<protein>
    <submittedName>
        <fullName evidence="2">Uncharacterized protein</fullName>
    </submittedName>
</protein>
<accession>A0A1J5JGS0</accession>
<feature type="transmembrane region" description="Helical" evidence="1">
    <location>
        <begin position="83"/>
        <end position="103"/>
    </location>
</feature>
<name>A0A1J5JGS0_NEOTH</name>
<comment type="caution">
    <text evidence="2">The sequence shown here is derived from an EMBL/GenBank/DDBJ whole genome shotgun (WGS) entry which is preliminary data.</text>
</comment>
<feature type="transmembrane region" description="Helical" evidence="1">
    <location>
        <begin position="57"/>
        <end position="77"/>
    </location>
</feature>
<organism evidence="2 3">
    <name type="scientific">Neomoorella thermoacetica</name>
    <name type="common">Clostridium thermoaceticum</name>
    <dbReference type="NCBI Taxonomy" id="1525"/>
    <lineage>
        <taxon>Bacteria</taxon>
        <taxon>Bacillati</taxon>
        <taxon>Bacillota</taxon>
        <taxon>Clostridia</taxon>
        <taxon>Neomoorellales</taxon>
        <taxon>Neomoorellaceae</taxon>
        <taxon>Neomoorella</taxon>
    </lineage>
</organism>
<evidence type="ECO:0000313" key="2">
    <source>
        <dbReference type="EMBL" id="OIQ08742.1"/>
    </source>
</evidence>
<dbReference type="AlphaFoldDB" id="A0A1J5JGS0"/>
<evidence type="ECO:0000256" key="1">
    <source>
        <dbReference type="SAM" id="Phobius"/>
    </source>
</evidence>
<proteinExistence type="predicted"/>
<evidence type="ECO:0000313" key="3">
    <source>
        <dbReference type="Proteomes" id="UP000182743"/>
    </source>
</evidence>
<dbReference type="EMBL" id="MIHH01000008">
    <property type="protein sequence ID" value="OIQ08742.1"/>
    <property type="molecule type" value="Genomic_DNA"/>
</dbReference>
<gene>
    <name evidence="2" type="ORF">MOOR_16610</name>
</gene>
<dbReference type="RefSeq" id="WP_071520990.1">
    <property type="nucleotide sequence ID" value="NZ_MIHH01000008.1"/>
</dbReference>
<keyword evidence="1" id="KW-0812">Transmembrane</keyword>
<keyword evidence="1" id="KW-1133">Transmembrane helix</keyword>
<reference evidence="2 3" key="1">
    <citation type="submission" date="2016-08" db="EMBL/GenBank/DDBJ databases">
        <title>Genome-based comparison of Moorella thermoacetic strains.</title>
        <authorList>
            <person name="Poehlein A."/>
            <person name="Bengelsdorf F.R."/>
            <person name="Esser C."/>
            <person name="Duerre P."/>
            <person name="Daniel R."/>
        </authorList>
    </citation>
    <scope>NUCLEOTIDE SEQUENCE [LARGE SCALE GENOMIC DNA]</scope>
    <source>
        <strain evidence="2 3">DSM 11768</strain>
    </source>
</reference>
<dbReference type="Proteomes" id="UP000182743">
    <property type="component" value="Unassembled WGS sequence"/>
</dbReference>
<sequence>MARKFLQVLSYFREKYWTWILEEEFTANEIIYALYAAFCLVIIGLLVRILGFEVDSLDFIILVPLTIIFIGGTMFYFAPAWFASLWIIPALPCALIAAIIQCIKTIIQSIKTFIGGKKKRYSFLTEEELAGGFLDFSGFGGDPCGPGHNEMD</sequence>
<keyword evidence="1" id="KW-0472">Membrane</keyword>
<feature type="transmembrane region" description="Helical" evidence="1">
    <location>
        <begin position="30"/>
        <end position="50"/>
    </location>
</feature>